<keyword evidence="2" id="KW-1185">Reference proteome</keyword>
<protein>
    <submittedName>
        <fullName evidence="1">Uncharacterized protein</fullName>
    </submittedName>
</protein>
<organism evidence="1 2">
    <name type="scientific">Adhaeribacter radiodurans</name>
    <dbReference type="NCBI Taxonomy" id="2745197"/>
    <lineage>
        <taxon>Bacteria</taxon>
        <taxon>Pseudomonadati</taxon>
        <taxon>Bacteroidota</taxon>
        <taxon>Cytophagia</taxon>
        <taxon>Cytophagales</taxon>
        <taxon>Hymenobacteraceae</taxon>
        <taxon>Adhaeribacter</taxon>
    </lineage>
</organism>
<proteinExistence type="predicted"/>
<dbReference type="Proteomes" id="UP000514509">
    <property type="component" value="Chromosome"/>
</dbReference>
<accession>A0A7L7L9B0</accession>
<reference evidence="1 2" key="2">
    <citation type="submission" date="2020-08" db="EMBL/GenBank/DDBJ databases">
        <title>Adhaeribacter dokdonensis sp. nov., isolated from the rhizosphere of Elymus tsukushiensis, a plant native to the Dokdo Islands, Republic of Korea.</title>
        <authorList>
            <person name="Ghim S.Y."/>
        </authorList>
    </citation>
    <scope>NUCLEOTIDE SEQUENCE [LARGE SCALE GENOMIC DNA]</scope>
    <source>
        <strain evidence="1 2">KUDC8001</strain>
    </source>
</reference>
<evidence type="ECO:0000313" key="2">
    <source>
        <dbReference type="Proteomes" id="UP000514509"/>
    </source>
</evidence>
<dbReference type="EMBL" id="CP055153">
    <property type="protein sequence ID" value="QMU29333.1"/>
    <property type="molecule type" value="Genomic_DNA"/>
</dbReference>
<gene>
    <name evidence="1" type="ORF">HUW48_15395</name>
</gene>
<dbReference type="AlphaFoldDB" id="A0A7L7L9B0"/>
<dbReference type="KEGG" id="add:HUW48_15395"/>
<evidence type="ECO:0000313" key="1">
    <source>
        <dbReference type="EMBL" id="QMU29333.1"/>
    </source>
</evidence>
<sequence length="193" mass="22304">MDGDKQYWALVITFFKEQLGYKDLKTGDLNGPMFNFLQIIFLVLRIKIALTDKRYDYKSTVLYDNLPALLAETYSGFKDLFIRAYKESQQDQQLLSGSEVKEFILQHIIQNDRVPYQPTLTEPVIYSFEASATNIGPGQALSLSWEVAHVTRLELHRNGRLHQEIQKITNNLDLREAYDGKPKKVVYQSVSSH</sequence>
<name>A0A7L7L9B0_9BACT</name>
<reference evidence="1 2" key="1">
    <citation type="submission" date="2020-06" db="EMBL/GenBank/DDBJ databases">
        <authorList>
            <person name="Hwang Y.J."/>
        </authorList>
    </citation>
    <scope>NUCLEOTIDE SEQUENCE [LARGE SCALE GENOMIC DNA]</scope>
    <source>
        <strain evidence="1 2">KUDC8001</strain>
    </source>
</reference>
<dbReference type="RefSeq" id="WP_182411792.1">
    <property type="nucleotide sequence ID" value="NZ_CP055153.1"/>
</dbReference>